<evidence type="ECO:0008006" key="3">
    <source>
        <dbReference type="Google" id="ProtNLM"/>
    </source>
</evidence>
<proteinExistence type="predicted"/>
<evidence type="ECO:0000313" key="2">
    <source>
        <dbReference type="Proteomes" id="UP000593579"/>
    </source>
</evidence>
<evidence type="ECO:0000313" key="1">
    <source>
        <dbReference type="EMBL" id="MBA0747823.1"/>
    </source>
</evidence>
<organism evidence="1 2">
    <name type="scientific">Gossypium gossypioides</name>
    <name type="common">Mexican cotton</name>
    <name type="synonym">Selera gossypioides</name>
    <dbReference type="NCBI Taxonomy" id="34282"/>
    <lineage>
        <taxon>Eukaryota</taxon>
        <taxon>Viridiplantae</taxon>
        <taxon>Streptophyta</taxon>
        <taxon>Embryophyta</taxon>
        <taxon>Tracheophyta</taxon>
        <taxon>Spermatophyta</taxon>
        <taxon>Magnoliopsida</taxon>
        <taxon>eudicotyledons</taxon>
        <taxon>Gunneridae</taxon>
        <taxon>Pentapetalae</taxon>
        <taxon>rosids</taxon>
        <taxon>malvids</taxon>
        <taxon>Malvales</taxon>
        <taxon>Malvaceae</taxon>
        <taxon>Malvoideae</taxon>
        <taxon>Gossypium</taxon>
    </lineage>
</organism>
<dbReference type="AlphaFoldDB" id="A0A7J9CH35"/>
<comment type="caution">
    <text evidence="1">The sequence shown here is derived from an EMBL/GenBank/DDBJ whole genome shotgun (WGS) entry which is preliminary data.</text>
</comment>
<dbReference type="Proteomes" id="UP000593579">
    <property type="component" value="Unassembled WGS sequence"/>
</dbReference>
<protein>
    <recommendedName>
        <fullName evidence="3">RNase H type-1 domain-containing protein</fullName>
    </recommendedName>
</protein>
<reference evidence="1 2" key="1">
    <citation type="journal article" date="2019" name="Genome Biol. Evol.">
        <title>Insights into the evolution of the New World diploid cottons (Gossypium, subgenus Houzingenia) based on genome sequencing.</title>
        <authorList>
            <person name="Grover C.E."/>
            <person name="Arick M.A. 2nd"/>
            <person name="Thrash A."/>
            <person name="Conover J.L."/>
            <person name="Sanders W.S."/>
            <person name="Peterson D.G."/>
            <person name="Frelichowski J.E."/>
            <person name="Scheffler J.A."/>
            <person name="Scheffler B.E."/>
            <person name="Wendel J.F."/>
        </authorList>
    </citation>
    <scope>NUCLEOTIDE SEQUENCE [LARGE SCALE GENOMIC DNA]</scope>
    <source>
        <strain evidence="1">5</strain>
        <tissue evidence="1">Leaf</tissue>
    </source>
</reference>
<sequence>MQWKKIIIEGDSLSIIKKCKAKNPDKSLSKKEIYLIGSAPESVEKQEERDRVREPD</sequence>
<dbReference type="OrthoDB" id="10404299at2759"/>
<gene>
    <name evidence="1" type="ORF">Gogos_004704</name>
</gene>
<dbReference type="EMBL" id="JABEZY010000010">
    <property type="protein sequence ID" value="MBA0747823.1"/>
    <property type="molecule type" value="Genomic_DNA"/>
</dbReference>
<name>A0A7J9CH35_GOSGO</name>
<keyword evidence="2" id="KW-1185">Reference proteome</keyword>
<accession>A0A7J9CH35</accession>